<dbReference type="PANTHER" id="PTHR31460">
    <property type="match status" value="1"/>
</dbReference>
<evidence type="ECO:0000256" key="1">
    <source>
        <dbReference type="SAM" id="Phobius"/>
    </source>
</evidence>
<dbReference type="GO" id="GO:0005783">
    <property type="term" value="C:endoplasmic reticulum"/>
    <property type="evidence" value="ECO:0007669"/>
    <property type="project" value="TreeGrafter"/>
</dbReference>
<dbReference type="SUPFAM" id="SSF63829">
    <property type="entry name" value="Calcium-dependent phosphotriesterase"/>
    <property type="match status" value="1"/>
</dbReference>
<protein>
    <submittedName>
        <fullName evidence="3">Uncharacterized protein</fullName>
    </submittedName>
</protein>
<keyword evidence="1" id="KW-0472">Membrane</keyword>
<keyword evidence="1" id="KW-0812">Transmembrane</keyword>
<proteinExistence type="predicted"/>
<dbReference type="InterPro" id="IPR053224">
    <property type="entry name" value="Sensory_adhesion_molecule"/>
</dbReference>
<dbReference type="EMBL" id="SWLB01000059">
    <property type="protein sequence ID" value="KAF3320373.1"/>
    <property type="molecule type" value="Genomic_DNA"/>
</dbReference>
<feature type="transmembrane region" description="Helical" evidence="1">
    <location>
        <begin position="248"/>
        <end position="267"/>
    </location>
</feature>
<evidence type="ECO:0000313" key="4">
    <source>
        <dbReference type="Proteomes" id="UP000623129"/>
    </source>
</evidence>
<dbReference type="OrthoDB" id="1885092at2759"/>
<name>A0A833QC47_9POAL</name>
<feature type="chain" id="PRO_5032431699" evidence="2">
    <location>
        <begin position="23"/>
        <end position="297"/>
    </location>
</feature>
<reference evidence="3" key="1">
    <citation type="submission" date="2020-01" db="EMBL/GenBank/DDBJ databases">
        <title>Genome sequence of Kobresia littledalei, the first chromosome-level genome in the family Cyperaceae.</title>
        <authorList>
            <person name="Qu G."/>
        </authorList>
    </citation>
    <scope>NUCLEOTIDE SEQUENCE</scope>
    <source>
        <strain evidence="3">C.B.Clarke</strain>
        <tissue evidence="3">Leaf</tissue>
    </source>
</reference>
<accession>A0A833QC47</accession>
<dbReference type="PANTHER" id="PTHR31460:SF3">
    <property type="entry name" value="MESOCENTIN"/>
    <property type="match status" value="1"/>
</dbReference>
<evidence type="ECO:0000256" key="2">
    <source>
        <dbReference type="SAM" id="SignalP"/>
    </source>
</evidence>
<feature type="signal peptide" evidence="2">
    <location>
        <begin position="1"/>
        <end position="22"/>
    </location>
</feature>
<dbReference type="AlphaFoldDB" id="A0A833QC47"/>
<evidence type="ECO:0000313" key="3">
    <source>
        <dbReference type="EMBL" id="KAF3320373.1"/>
    </source>
</evidence>
<keyword evidence="4" id="KW-1185">Reference proteome</keyword>
<comment type="caution">
    <text evidence="3">The sequence shown here is derived from an EMBL/GenBank/DDBJ whole genome shotgun (WGS) entry which is preliminary data.</text>
</comment>
<keyword evidence="2" id="KW-0732">Signal</keyword>
<dbReference type="Proteomes" id="UP000623129">
    <property type="component" value="Unassembled WGS sequence"/>
</dbReference>
<organism evidence="3 4">
    <name type="scientific">Carex littledalei</name>
    <dbReference type="NCBI Taxonomy" id="544730"/>
    <lineage>
        <taxon>Eukaryota</taxon>
        <taxon>Viridiplantae</taxon>
        <taxon>Streptophyta</taxon>
        <taxon>Embryophyta</taxon>
        <taxon>Tracheophyta</taxon>
        <taxon>Spermatophyta</taxon>
        <taxon>Magnoliopsida</taxon>
        <taxon>Liliopsida</taxon>
        <taxon>Poales</taxon>
        <taxon>Cyperaceae</taxon>
        <taxon>Cyperoideae</taxon>
        <taxon>Cariceae</taxon>
        <taxon>Carex</taxon>
        <taxon>Carex subgen. Euthyceras</taxon>
    </lineage>
</organism>
<keyword evidence="1" id="KW-1133">Transmembrane helix</keyword>
<sequence>MCSLLLLSLIFLLVLNTTPCSARHIININSSTTLQFSSLVWDPTAQHFVAGSAMGPTVYAISDEGTVKCLLSEPSFNSSGVSVTALAVDQIRLRLIVAFSNPSSVTAYDLKSYRRIYAGLGGIVYLSHGYILVLQKTTGKILKVDTKDGTVKEVLPRDSSMPLAPSGHAIVLQTEKSIAVATNQNLLIIESDDNSWARGAAIKDKMMMEEGEMVVAVAIREGENVYVLLNSQKRYMIKEAVWEESIPGYVYVLGGSCIGILLLYLLWETLNDKNPANTPYGHVYYSEKVIASLNKQR</sequence>
<gene>
    <name evidence="3" type="ORF">FCM35_KLT22024</name>
</gene>